<comment type="caution">
    <text evidence="6">The sequence shown here is derived from an EMBL/GenBank/DDBJ whole genome shotgun (WGS) entry which is preliminary data.</text>
</comment>
<feature type="domain" description="EGF-like" evidence="5">
    <location>
        <begin position="457"/>
        <end position="487"/>
    </location>
</feature>
<evidence type="ECO:0000256" key="4">
    <source>
        <dbReference type="SAM" id="Phobius"/>
    </source>
</evidence>
<feature type="domain" description="EGF-like" evidence="5">
    <location>
        <begin position="1359"/>
        <end position="1392"/>
    </location>
</feature>
<dbReference type="PANTHER" id="PTHR38934:SF6">
    <property type="entry name" value="CHROMOSOME UNDETERMINED SCAFFOLD_176, WHOLE GENOME SHOTGUN SEQUENCE"/>
    <property type="match status" value="1"/>
</dbReference>
<evidence type="ECO:0000259" key="5">
    <source>
        <dbReference type="SMART" id="SM00181"/>
    </source>
</evidence>
<feature type="domain" description="EGF-like" evidence="5">
    <location>
        <begin position="890"/>
        <end position="923"/>
    </location>
</feature>
<keyword evidence="2" id="KW-0677">Repeat</keyword>
<accession>A0A8S1LZG0</accession>
<organism evidence="6 7">
    <name type="scientific">Paramecium sonneborni</name>
    <dbReference type="NCBI Taxonomy" id="65129"/>
    <lineage>
        <taxon>Eukaryota</taxon>
        <taxon>Sar</taxon>
        <taxon>Alveolata</taxon>
        <taxon>Ciliophora</taxon>
        <taxon>Intramacronucleata</taxon>
        <taxon>Oligohymenophorea</taxon>
        <taxon>Peniculida</taxon>
        <taxon>Parameciidae</taxon>
        <taxon>Paramecium</taxon>
    </lineage>
</organism>
<dbReference type="Pfam" id="PF13948">
    <property type="entry name" value="DUF4215"/>
    <property type="match status" value="21"/>
</dbReference>
<feature type="transmembrane region" description="Helical" evidence="4">
    <location>
        <begin position="2035"/>
        <end position="2053"/>
    </location>
</feature>
<feature type="domain" description="EGF-like" evidence="5">
    <location>
        <begin position="1182"/>
        <end position="1210"/>
    </location>
</feature>
<name>A0A8S1LZG0_9CILI</name>
<dbReference type="NCBIfam" id="TIGR02232">
    <property type="entry name" value="myxo_disulf_rpt"/>
    <property type="match status" value="7"/>
</dbReference>
<dbReference type="InterPro" id="IPR011936">
    <property type="entry name" value="Myxo_disulph_rpt"/>
</dbReference>
<feature type="domain" description="EGF-like" evidence="5">
    <location>
        <begin position="25"/>
        <end position="55"/>
    </location>
</feature>
<dbReference type="InterPro" id="IPR006212">
    <property type="entry name" value="Furin_repeat"/>
</dbReference>
<feature type="domain" description="EGF-like" evidence="5">
    <location>
        <begin position="831"/>
        <end position="864"/>
    </location>
</feature>
<feature type="domain" description="EGF-like" evidence="5">
    <location>
        <begin position="517"/>
        <end position="553"/>
    </location>
</feature>
<feature type="transmembrane region" description="Helical" evidence="4">
    <location>
        <begin position="1968"/>
        <end position="1989"/>
    </location>
</feature>
<feature type="transmembrane region" description="Helical" evidence="4">
    <location>
        <begin position="2059"/>
        <end position="2079"/>
    </location>
</feature>
<keyword evidence="3" id="KW-1015">Disulfide bond</keyword>
<evidence type="ECO:0000313" key="7">
    <source>
        <dbReference type="Proteomes" id="UP000692954"/>
    </source>
</evidence>
<feature type="domain" description="EGF-like" evidence="5">
    <location>
        <begin position="1065"/>
        <end position="1093"/>
    </location>
</feature>
<feature type="transmembrane region" description="Helical" evidence="4">
    <location>
        <begin position="1914"/>
        <end position="1935"/>
    </location>
</feature>
<dbReference type="SMART" id="SM00261">
    <property type="entry name" value="FU"/>
    <property type="match status" value="18"/>
</dbReference>
<dbReference type="OrthoDB" id="409374at2759"/>
<feature type="domain" description="EGF-like" evidence="5">
    <location>
        <begin position="706"/>
        <end position="738"/>
    </location>
</feature>
<keyword evidence="4" id="KW-1133">Transmembrane helix</keyword>
<feature type="domain" description="EGF-like" evidence="5">
    <location>
        <begin position="954"/>
        <end position="982"/>
    </location>
</feature>
<sequence length="2115" mass="238627">MLTPTSCIDSTYYLNTSVTPSVCIKCSPVYCLECTNASICTKCASNFYLSNGICLCYSWTYLTTSNTCANCHDLCSSCYGPTKTECLSCKDSQHRYISNNVCICKNNYYDDGINNKCQSVCGDMVVTDGEDCDDGNTTRFDGCNNCKYECQKECSICVNGRCSVCSAGYALHTTMKWCFPKCGDNIITGSEQCEDTQNYPIRTCYNCQQQCQPQCFNCQQGLCYSCDYTQGYYANLILYRCETQCGDGIKAGVELCDDGNIIPFDGCHNCQFQCDSFCDVCVLSICVKCLSGYQLYSHTNQCLPICGNKHTAFQEQCDDGNLITYDGCHQCSFSCQDQCTNCILGQCYQCNTPGFTLNQKLQKCVPVCGDGTLTEFQEQCDDSNSSFEDGCYQCKYECQMECLVCATGICYQCQSNYYLDSNNICVPICGNGIVSKFEQCDDKNTFFDDGCYQCSFKCDDNCDQCIFGVCKTCQNGYSLNYNNKKCTPICGDGFITKDEQCDDINSAEQNVQTRCVSCNLQCQQECELCVLGQCQRCKETNGYYLDQETSTCISICGDAIISQNEQCDDKNSQIFDGCEQCQYICDDECFDCLNGICVSCNYGFELSNQKCISICGDGFVTKDEDCDIGLNDNFIYDNKNNNKECVNCKLQCNEGCNTCVKGKCLECKIDEGWYLNNIDQQCYSECGDLIVSNQEMCDEISNFCNQCVLICDQNCLNCSLGICSQCQVGYYLEKNNCVNKCGDLIKSNNEQCDSDDLIPFDGCYQCQYSCQTQCLTCINGGCIECDRTNGWYLDNEQCKTICGDGIKAGDEECDIDLKIDNGNISLNKCFGCKITCAEYCKVCDQGKCIQCLDGYELDDENECIQLCGKQQSHLKQCDDDNLDSFDGCFSCSYDCEELCQNCVEGTCLKCQIGYELNKNGKCETICGDAYVSEVEQCDDGNNIEYDGCYKCQYSCTQNCQTCINGQCKVCQNGFHLEYLNCITNCRDLILKQSDLKCMSRECQPQCEICFYGQCFKCQKGWYWNEQKLICESKCGDDQIIGEEQCDFTSTIDQINPKCNNQCNFECPDNCYQCEFGVCLKCKVGYFLRYNICISTCGDLLINKDEECEDNNLQAFDGCFQCNLDCQDQCEICIQGLCEKCLIGYELIENKCVSICGDGIVALDEYCDDKYDEQLGCQQCKFECNIDCLFCEYGRCIFCKKGFELKGQKCEPICGDGIISGIEQCDDENHLAEDGCFECKYSCQHQCLTCHNGFCLECDVDNGWQLIPQGQCISVCGDLQVTGNEQCDDGNEVNYDGCFDCKYICQLACTKCLSGSCYECNTPGWILNNFFCWEVCGDSLTVGIEECDDGNDIPYDGCFECKSQCEEACVLCESGKCLDCTFGWKLNAQNRCETYCGDGYVIPQYEDCDDGNLLPYDGCYECNYQCVEHCTNCQKGICLECDILGWQFQEFKCIPICGDGIVLGYEQCDDANIIEFDGCNNQCEFQCHPACLLCEKGICLECDSFLGFSKNFNQCASQCGDGLWEPLSEQCDDANNFNFDGCSKDCQIETDWFCQNQQLLVSNCFYQKQPIILLDLINQQDNISTIQISFSTKMMFTTGHETTNMFLENTFNDDDDKIAQDLIVLKIQDLSENYYSYSIHPVEPIKYEPTFAIYIATIEMKNTIPIDKINIICIVNNKLIFSENKTKLIKNIEEIQIPNQVYISQASEKLIQTFSEFQIFQSYSFFGISMISIFSNGYSNFYMACDTLQYLYYSKYINLPFPTNLQQYLDSLKESQISNIATKKLGLTVMKFNTLNNTNSDNDTMMPQAFAYDSLSYSFFDNASTSLTIFSISFAVYYSSLIISKILHHITPSTLNSLGSLVGGSILTVRQKCTKLVNNFTFSGLIRITTVNFYELAFSSLLQLTNVDFHDTSSLINNIGAIATLLFQFAFIGLLFHKIRQIQTKKTTDFKFSIKTLFQQQDNSSNQKVWVMQYNTLLLVKKIFYISVIVGMQESGLYQTIAVAFQSSIFCAYLIVQQPFAKIDDLRKALITEAGMFLNSLSFILYSVQSYFLFNSDTVFYLGWINIGTYTIIVSSNTLIDSFTQFKILYTKIKKMLNDFIQSQLPQQSRIQPIFV</sequence>
<feature type="domain" description="EGF-like" evidence="5">
    <location>
        <begin position="397"/>
        <end position="426"/>
    </location>
</feature>
<keyword evidence="4" id="KW-0812">Transmembrane</keyword>
<keyword evidence="7" id="KW-1185">Reference proteome</keyword>
<feature type="domain" description="EGF-like" evidence="5">
    <location>
        <begin position="1124"/>
        <end position="1152"/>
    </location>
</feature>
<protein>
    <recommendedName>
        <fullName evidence="5">EGF-like domain-containing protein</fullName>
    </recommendedName>
</protein>
<keyword evidence="4" id="KW-0472">Membrane</keyword>
<gene>
    <name evidence="6" type="ORF">PSON_ATCC_30995.1.T0280063</name>
</gene>
<dbReference type="EMBL" id="CAJJDN010000028">
    <property type="protein sequence ID" value="CAD8071445.1"/>
    <property type="molecule type" value="Genomic_DNA"/>
</dbReference>
<proteinExistence type="predicted"/>
<dbReference type="Proteomes" id="UP000692954">
    <property type="component" value="Unassembled WGS sequence"/>
</dbReference>
<feature type="domain" description="EGF-like" evidence="5">
    <location>
        <begin position="149"/>
        <end position="179"/>
    </location>
</feature>
<feature type="transmembrane region" description="Helical" evidence="4">
    <location>
        <begin position="1995"/>
        <end position="2015"/>
    </location>
</feature>
<evidence type="ECO:0000256" key="2">
    <source>
        <dbReference type="ARBA" id="ARBA00022737"/>
    </source>
</evidence>
<reference evidence="6" key="1">
    <citation type="submission" date="2021-01" db="EMBL/GenBank/DDBJ databases">
        <authorList>
            <consortium name="Genoscope - CEA"/>
            <person name="William W."/>
        </authorList>
    </citation>
    <scope>NUCLEOTIDE SEQUENCE</scope>
</reference>
<evidence type="ECO:0000256" key="1">
    <source>
        <dbReference type="ARBA" id="ARBA00022729"/>
    </source>
</evidence>
<keyword evidence="1" id="KW-0732">Signal</keyword>
<dbReference type="PANTHER" id="PTHR38934">
    <property type="entry name" value="HYPHALLY REGULATED CELL WALL PROTEIN 1"/>
    <property type="match status" value="1"/>
</dbReference>
<feature type="domain" description="EGF-like" evidence="5">
    <location>
        <begin position="273"/>
        <end position="303"/>
    </location>
</feature>
<evidence type="ECO:0000256" key="3">
    <source>
        <dbReference type="ARBA" id="ARBA00023157"/>
    </source>
</evidence>
<feature type="domain" description="EGF-like" evidence="5">
    <location>
        <begin position="580"/>
        <end position="612"/>
    </location>
</feature>
<dbReference type="SMART" id="SM00181">
    <property type="entry name" value="EGF"/>
    <property type="match status" value="17"/>
</dbReference>
<feature type="domain" description="EGF-like" evidence="5">
    <location>
        <begin position="1237"/>
        <end position="1272"/>
    </location>
</feature>
<dbReference type="InterPro" id="IPR000742">
    <property type="entry name" value="EGF"/>
</dbReference>
<evidence type="ECO:0000313" key="6">
    <source>
        <dbReference type="EMBL" id="CAD8071445.1"/>
    </source>
</evidence>
<feature type="domain" description="EGF-like" evidence="5">
    <location>
        <begin position="330"/>
        <end position="365"/>
    </location>
</feature>